<sequence>MKKRYLVLAIVLATILILPKYISTQVSSNIDQYITQLNNLNGYSAEVVELNEGWFSSNGLVKVKFALASLGQGDDSPWSESEPEVLLEFVSHHGPVIFTDGVDIGLINWDVVYAGDVLRSKLEWPEETNFYELSINSGLFGAADLEDRIVPFTVNDQSTNQNVVFSGYEGEGKQSSDEFSYEGKIETFQFTSDEGKFEVGDVYLSMTSEGEFIAAMNGEMFDSSALLTMDKLEILTANGTQQSIDLNKLSFEVDTNIDEKEELVNISQKMTVENVSAMNYDVSDFKLNIETNRISLVFLKAYQEFAKSLSKLNENEMKQQSMVFFQQNLLSLLKSQPQINISDFSATLPEGKFVAYSNNQLIGIDALPTTPEDPKFWLEHTVSDTKLELDKGVANLFFSRYMISQLQLNPQTAGMSPEEIELIAAQQVPNMIEGLKAQGFITEEDDKLKMHFSLKDGAAMLNGNAIPLPY</sequence>
<evidence type="ECO:0000259" key="1">
    <source>
        <dbReference type="PROSITE" id="PS00498"/>
    </source>
</evidence>
<proteinExistence type="predicted"/>
<dbReference type="OrthoDB" id="6320601at2"/>
<evidence type="ECO:0000313" key="2">
    <source>
        <dbReference type="EMBL" id="GAC12811.1"/>
    </source>
</evidence>
<dbReference type="InterPro" id="IPR002227">
    <property type="entry name" value="Tyrosinase_Cu-bd"/>
</dbReference>
<name>K6XMD4_9ALTE</name>
<dbReference type="GO" id="GO:0016491">
    <property type="term" value="F:oxidoreductase activity"/>
    <property type="evidence" value="ECO:0007669"/>
    <property type="project" value="InterPro"/>
</dbReference>
<evidence type="ECO:0000313" key="3">
    <source>
        <dbReference type="Proteomes" id="UP000006334"/>
    </source>
</evidence>
<accession>K6XMD4</accession>
<gene>
    <name evidence="2" type="ORF">GLIP_0157</name>
</gene>
<organism evidence="2 3">
    <name type="scientific">Aliiglaciecola lipolytica E3</name>
    <dbReference type="NCBI Taxonomy" id="1127673"/>
    <lineage>
        <taxon>Bacteria</taxon>
        <taxon>Pseudomonadati</taxon>
        <taxon>Pseudomonadota</taxon>
        <taxon>Gammaproteobacteria</taxon>
        <taxon>Alteromonadales</taxon>
        <taxon>Alteromonadaceae</taxon>
        <taxon>Aliiglaciecola</taxon>
    </lineage>
</organism>
<dbReference type="InterPro" id="IPR010352">
    <property type="entry name" value="DUF945"/>
</dbReference>
<dbReference type="EMBL" id="BAEN01000004">
    <property type="protein sequence ID" value="GAC12811.1"/>
    <property type="molecule type" value="Genomic_DNA"/>
</dbReference>
<comment type="caution">
    <text evidence="2">The sequence shown here is derived from an EMBL/GenBank/DDBJ whole genome shotgun (WGS) entry which is preliminary data.</text>
</comment>
<dbReference type="AlphaFoldDB" id="K6XMD4"/>
<reference evidence="2 3" key="1">
    <citation type="journal article" date="2017" name="Antonie Van Leeuwenhoek">
        <title>Rhizobium rhizosphaerae sp. nov., a novel species isolated from rice rhizosphere.</title>
        <authorList>
            <person name="Zhao J.J."/>
            <person name="Zhang J."/>
            <person name="Zhang R.J."/>
            <person name="Zhang C.W."/>
            <person name="Yin H.Q."/>
            <person name="Zhang X.X."/>
        </authorList>
    </citation>
    <scope>NUCLEOTIDE SEQUENCE [LARGE SCALE GENOMIC DNA]</scope>
    <source>
        <strain evidence="2 3">E3</strain>
    </source>
</reference>
<keyword evidence="3" id="KW-1185">Reference proteome</keyword>
<dbReference type="Proteomes" id="UP000006334">
    <property type="component" value="Unassembled WGS sequence"/>
</dbReference>
<dbReference type="Pfam" id="PF06097">
    <property type="entry name" value="DUF945"/>
    <property type="match status" value="1"/>
</dbReference>
<dbReference type="eggNOG" id="COG5339">
    <property type="taxonomic scope" value="Bacteria"/>
</dbReference>
<dbReference type="PROSITE" id="PS00498">
    <property type="entry name" value="TYROSINASE_2"/>
    <property type="match status" value="1"/>
</dbReference>
<dbReference type="RefSeq" id="WP_008842631.1">
    <property type="nucleotide sequence ID" value="NZ_BAEN01000004.1"/>
</dbReference>
<protein>
    <recommendedName>
        <fullName evidence="1">Tyrosinase copper-binding domain-containing protein</fullName>
    </recommendedName>
</protein>
<feature type="domain" description="Tyrosinase copper-binding" evidence="1">
    <location>
        <begin position="373"/>
        <end position="384"/>
    </location>
</feature>